<evidence type="ECO:0000313" key="9">
    <source>
        <dbReference type="Proteomes" id="UP000828390"/>
    </source>
</evidence>
<evidence type="ECO:0000256" key="4">
    <source>
        <dbReference type="ARBA" id="ARBA00023180"/>
    </source>
</evidence>
<dbReference type="Gene3D" id="3.90.215.10">
    <property type="entry name" value="Gamma Fibrinogen, chain A, domain 1"/>
    <property type="match status" value="1"/>
</dbReference>
<proteinExistence type="predicted"/>
<feature type="signal peptide" evidence="6">
    <location>
        <begin position="1"/>
        <end position="21"/>
    </location>
</feature>
<dbReference type="SUPFAM" id="SSF56496">
    <property type="entry name" value="Fibrinogen C-terminal domain-like"/>
    <property type="match status" value="1"/>
</dbReference>
<dbReference type="SMART" id="SM00186">
    <property type="entry name" value="FBG"/>
    <property type="match status" value="1"/>
</dbReference>
<dbReference type="PANTHER" id="PTHR47221:SF5">
    <property type="entry name" value="FIBRINOGEN C-TERMINAL DOMAIN-CONTAINING PROTEIN"/>
    <property type="match status" value="1"/>
</dbReference>
<evidence type="ECO:0000313" key="8">
    <source>
        <dbReference type="EMBL" id="KAH3778697.1"/>
    </source>
</evidence>
<keyword evidence="3" id="KW-1015">Disulfide bond</keyword>
<dbReference type="GO" id="GO:0005201">
    <property type="term" value="F:extracellular matrix structural constituent"/>
    <property type="evidence" value="ECO:0007669"/>
    <property type="project" value="TreeGrafter"/>
</dbReference>
<gene>
    <name evidence="8" type="ORF">DPMN_180167</name>
</gene>
<dbReference type="InterPro" id="IPR036056">
    <property type="entry name" value="Fibrinogen-like_C"/>
</dbReference>
<keyword evidence="2" id="KW-0964">Secreted</keyword>
<protein>
    <recommendedName>
        <fullName evidence="7">Fibrinogen C-terminal domain-containing protein</fullName>
    </recommendedName>
</protein>
<dbReference type="GO" id="GO:0034116">
    <property type="term" value="P:positive regulation of heterotypic cell-cell adhesion"/>
    <property type="evidence" value="ECO:0007669"/>
    <property type="project" value="TreeGrafter"/>
</dbReference>
<sequence length="436" mass="50357">MKLKIRVTLFTILYCILCCSSSGLKKRIKTNKCKYTFVVNEVDTSSCPNAIQQLQADVYQPQTSVPASPYLPLQAPENIRGNPSEVKEWLTNMEKQLYEELQKSSTLNNTLTRHETSISTTEKKLQEYEKNLTMIFRMLRYLEGSLNEQGEASRQMDRKLSGVMLDVVEVNSVLSKKITVVDGNIRGKHIEVQSASSVTGCSVSPESVVFRDCADVQQRHKESGVYFITPTYSPCPIPVWCDMDTTNGGWLVIVKRQSGKVDFNRLWNEYKKGFGDLVDEFYIGNDNIFLLTNQRHYEVRIDLWDFNGNRVYALYKTFYIEGERDKYRLHIHGFEGSARDAMKTHDRVMFSTADNDNDGYQGYNCAQEWLAGWWYNNCWFAFLTGPYYNISNVRYRGISWNEWKHEQLARVEMKIRPNRSAPPSPDLQVSEKGKAP</sequence>
<organism evidence="8 9">
    <name type="scientific">Dreissena polymorpha</name>
    <name type="common">Zebra mussel</name>
    <name type="synonym">Mytilus polymorpha</name>
    <dbReference type="NCBI Taxonomy" id="45954"/>
    <lineage>
        <taxon>Eukaryota</taxon>
        <taxon>Metazoa</taxon>
        <taxon>Spiralia</taxon>
        <taxon>Lophotrochozoa</taxon>
        <taxon>Mollusca</taxon>
        <taxon>Bivalvia</taxon>
        <taxon>Autobranchia</taxon>
        <taxon>Heteroconchia</taxon>
        <taxon>Euheterodonta</taxon>
        <taxon>Imparidentia</taxon>
        <taxon>Neoheterodontei</taxon>
        <taxon>Myida</taxon>
        <taxon>Dreissenoidea</taxon>
        <taxon>Dreissenidae</taxon>
        <taxon>Dreissena</taxon>
    </lineage>
</organism>
<evidence type="ECO:0000256" key="2">
    <source>
        <dbReference type="ARBA" id="ARBA00022525"/>
    </source>
</evidence>
<dbReference type="NCBIfam" id="NF040941">
    <property type="entry name" value="GGGWT_bact"/>
    <property type="match status" value="1"/>
</dbReference>
<evidence type="ECO:0000256" key="5">
    <source>
        <dbReference type="SAM" id="MobiDB-lite"/>
    </source>
</evidence>
<dbReference type="EMBL" id="JAIWYP010000009">
    <property type="protein sequence ID" value="KAH3778697.1"/>
    <property type="molecule type" value="Genomic_DNA"/>
</dbReference>
<dbReference type="Proteomes" id="UP000828390">
    <property type="component" value="Unassembled WGS sequence"/>
</dbReference>
<feature type="domain" description="Fibrinogen C-terminal" evidence="7">
    <location>
        <begin position="204"/>
        <end position="419"/>
    </location>
</feature>
<evidence type="ECO:0000256" key="6">
    <source>
        <dbReference type="SAM" id="SignalP"/>
    </source>
</evidence>
<dbReference type="Pfam" id="PF00147">
    <property type="entry name" value="Fibrinogen_C"/>
    <property type="match status" value="1"/>
</dbReference>
<comment type="subcellular location">
    <subcellularLocation>
        <location evidence="1">Secreted</location>
    </subcellularLocation>
</comment>
<dbReference type="CDD" id="cd00087">
    <property type="entry name" value="FReD"/>
    <property type="match status" value="1"/>
</dbReference>
<dbReference type="GO" id="GO:0005577">
    <property type="term" value="C:fibrinogen complex"/>
    <property type="evidence" value="ECO:0007669"/>
    <property type="project" value="TreeGrafter"/>
</dbReference>
<evidence type="ECO:0000256" key="3">
    <source>
        <dbReference type="ARBA" id="ARBA00023157"/>
    </source>
</evidence>
<dbReference type="PROSITE" id="PS51406">
    <property type="entry name" value="FIBRINOGEN_C_2"/>
    <property type="match status" value="1"/>
</dbReference>
<reference evidence="8" key="2">
    <citation type="submission" date="2020-11" db="EMBL/GenBank/DDBJ databases">
        <authorList>
            <person name="McCartney M.A."/>
            <person name="Auch B."/>
            <person name="Kono T."/>
            <person name="Mallez S."/>
            <person name="Becker A."/>
            <person name="Gohl D.M."/>
            <person name="Silverstein K.A.T."/>
            <person name="Koren S."/>
            <person name="Bechman K.B."/>
            <person name="Herman A."/>
            <person name="Abrahante J.E."/>
            <person name="Garbe J."/>
        </authorList>
    </citation>
    <scope>NUCLEOTIDE SEQUENCE</scope>
    <source>
        <strain evidence="8">Duluth1</strain>
        <tissue evidence="8">Whole animal</tissue>
    </source>
</reference>
<dbReference type="InterPro" id="IPR002181">
    <property type="entry name" value="Fibrinogen_a/b/g_C_dom"/>
</dbReference>
<keyword evidence="6" id="KW-0732">Signal</keyword>
<feature type="chain" id="PRO_5038767536" description="Fibrinogen C-terminal domain-containing protein" evidence="6">
    <location>
        <begin position="22"/>
        <end position="436"/>
    </location>
</feature>
<comment type="caution">
    <text evidence="8">The sequence shown here is derived from an EMBL/GenBank/DDBJ whole genome shotgun (WGS) entry which is preliminary data.</text>
</comment>
<evidence type="ECO:0000259" key="7">
    <source>
        <dbReference type="PROSITE" id="PS51406"/>
    </source>
</evidence>
<keyword evidence="4" id="KW-0325">Glycoprotein</keyword>
<keyword evidence="9" id="KW-1185">Reference proteome</keyword>
<name>A0A9D4EIM7_DREPO</name>
<reference evidence="8" key="1">
    <citation type="journal article" date="2019" name="bioRxiv">
        <title>The Genome of the Zebra Mussel, Dreissena polymorpha: A Resource for Invasive Species Research.</title>
        <authorList>
            <person name="McCartney M.A."/>
            <person name="Auch B."/>
            <person name="Kono T."/>
            <person name="Mallez S."/>
            <person name="Zhang Y."/>
            <person name="Obille A."/>
            <person name="Becker A."/>
            <person name="Abrahante J.E."/>
            <person name="Garbe J."/>
            <person name="Badalamenti J.P."/>
            <person name="Herman A."/>
            <person name="Mangelson H."/>
            <person name="Liachko I."/>
            <person name="Sullivan S."/>
            <person name="Sone E.D."/>
            <person name="Koren S."/>
            <person name="Silverstein K.A.T."/>
            <person name="Beckman K.B."/>
            <person name="Gohl D.M."/>
        </authorList>
    </citation>
    <scope>NUCLEOTIDE SEQUENCE</scope>
    <source>
        <strain evidence="8">Duluth1</strain>
        <tissue evidence="8">Whole animal</tissue>
    </source>
</reference>
<feature type="region of interest" description="Disordered" evidence="5">
    <location>
        <begin position="416"/>
        <end position="436"/>
    </location>
</feature>
<dbReference type="InterPro" id="IPR014716">
    <property type="entry name" value="Fibrinogen_a/b/g_C_1"/>
</dbReference>
<accession>A0A9D4EIM7</accession>
<dbReference type="GO" id="GO:0030674">
    <property type="term" value="F:protein-macromolecule adaptor activity"/>
    <property type="evidence" value="ECO:0007669"/>
    <property type="project" value="TreeGrafter"/>
</dbReference>
<dbReference type="PANTHER" id="PTHR47221">
    <property type="entry name" value="FIBRINOGEN ALPHA CHAIN"/>
    <property type="match status" value="1"/>
</dbReference>
<dbReference type="AlphaFoldDB" id="A0A9D4EIM7"/>
<evidence type="ECO:0000256" key="1">
    <source>
        <dbReference type="ARBA" id="ARBA00004613"/>
    </source>
</evidence>
<dbReference type="InterPro" id="IPR037579">
    <property type="entry name" value="FIB_ANG-like"/>
</dbReference>